<gene>
    <name evidence="1" type="ORF">DFH08DRAFT_810017</name>
</gene>
<dbReference type="EMBL" id="JARIHO010000021">
    <property type="protein sequence ID" value="KAJ7346186.1"/>
    <property type="molecule type" value="Genomic_DNA"/>
</dbReference>
<organism evidence="1 2">
    <name type="scientific">Mycena albidolilacea</name>
    <dbReference type="NCBI Taxonomy" id="1033008"/>
    <lineage>
        <taxon>Eukaryota</taxon>
        <taxon>Fungi</taxon>
        <taxon>Dikarya</taxon>
        <taxon>Basidiomycota</taxon>
        <taxon>Agaricomycotina</taxon>
        <taxon>Agaricomycetes</taxon>
        <taxon>Agaricomycetidae</taxon>
        <taxon>Agaricales</taxon>
        <taxon>Marasmiineae</taxon>
        <taxon>Mycenaceae</taxon>
        <taxon>Mycena</taxon>
    </lineage>
</organism>
<reference evidence="1" key="1">
    <citation type="submission" date="2023-03" db="EMBL/GenBank/DDBJ databases">
        <title>Massive genome expansion in bonnet fungi (Mycena s.s.) driven by repeated elements and novel gene families across ecological guilds.</title>
        <authorList>
            <consortium name="Lawrence Berkeley National Laboratory"/>
            <person name="Harder C.B."/>
            <person name="Miyauchi S."/>
            <person name="Viragh M."/>
            <person name="Kuo A."/>
            <person name="Thoen E."/>
            <person name="Andreopoulos B."/>
            <person name="Lu D."/>
            <person name="Skrede I."/>
            <person name="Drula E."/>
            <person name="Henrissat B."/>
            <person name="Morin E."/>
            <person name="Kohler A."/>
            <person name="Barry K."/>
            <person name="LaButti K."/>
            <person name="Morin E."/>
            <person name="Salamov A."/>
            <person name="Lipzen A."/>
            <person name="Mereny Z."/>
            <person name="Hegedus B."/>
            <person name="Baldrian P."/>
            <person name="Stursova M."/>
            <person name="Weitz H."/>
            <person name="Taylor A."/>
            <person name="Grigoriev I.V."/>
            <person name="Nagy L.G."/>
            <person name="Martin F."/>
            <person name="Kauserud H."/>
        </authorList>
    </citation>
    <scope>NUCLEOTIDE SEQUENCE</scope>
    <source>
        <strain evidence="1">CBHHK002</strain>
    </source>
</reference>
<accession>A0AAD7ER03</accession>
<comment type="caution">
    <text evidence="1">The sequence shown here is derived from an EMBL/GenBank/DDBJ whole genome shotgun (WGS) entry which is preliminary data.</text>
</comment>
<sequence>MSILALDFDHYPRDAHCLWPYSYTELVALPYSPYKLEGPGHLYFPLCGTATSNIDAFLDGTALTQMQFDFLQINTGYTTKFEWRFGEYHTCSINGPHDHTVILFFFRPHMADEDNIPLTAAENPMLRALLTRSLDDTDCFSSPTFKSLVMWFPRVKSTTLDLIIDGKFEAEDLVKLGSHSTEAREKGRPVMWFPQLGVRSPRLLLERLGVGPALRLLKAFPSIVPLMDAWTTYMGIHALCDPTSGSIAAAFTIYTSHFLQFSMQYEWNVVLLYPYKFLCIRLPEKFRPTRWTIPDGTLVSTCLVHYPLTATSASLSVGKKCALG</sequence>
<evidence type="ECO:0000313" key="1">
    <source>
        <dbReference type="EMBL" id="KAJ7346186.1"/>
    </source>
</evidence>
<proteinExistence type="predicted"/>
<protein>
    <submittedName>
        <fullName evidence="1">Uncharacterized protein</fullName>
    </submittedName>
</protein>
<keyword evidence="2" id="KW-1185">Reference proteome</keyword>
<evidence type="ECO:0000313" key="2">
    <source>
        <dbReference type="Proteomes" id="UP001218218"/>
    </source>
</evidence>
<dbReference type="AlphaFoldDB" id="A0AAD7ER03"/>
<dbReference type="Proteomes" id="UP001218218">
    <property type="component" value="Unassembled WGS sequence"/>
</dbReference>
<name>A0AAD7ER03_9AGAR</name>